<sequence length="264" mass="31489">METKKIIVSEKTFEEMELPETVYKYRVWDNPFHKTIITKQEVFFAAPTSFEDPLDCKNLIRYDLLTDEDIYSYFLMDSKEKYPERTRQQHRAYAREWSKKTPMNDKKYVKERVEQDFKEYDERFGVLSLTANPTNKAMWEKYANNHNGFVIGFNPLIMFPYLGGGGAVSYYDELPIILPRPWHSFEEQHNYQIFAKLSKWSFEEEYRTHIFRPDPLTIQDRTIKLPPEAITKIIIGKNMPQESVENLIESIPAELSHVQIEYEK</sequence>
<name>A0AB38UF59_BACT4</name>
<protein>
    <submittedName>
        <fullName evidence="1">DUF2971 domain-containing protein</fullName>
    </submittedName>
</protein>
<evidence type="ECO:0000313" key="1">
    <source>
        <dbReference type="EMBL" id="UYU91421.1"/>
    </source>
</evidence>
<dbReference type="Proteomes" id="UP001162960">
    <property type="component" value="Chromosome"/>
</dbReference>
<gene>
    <name evidence="1" type="ORF">KQP74_01965</name>
</gene>
<evidence type="ECO:0000313" key="2">
    <source>
        <dbReference type="Proteomes" id="UP001162960"/>
    </source>
</evidence>
<dbReference type="RefSeq" id="WP_025836662.1">
    <property type="nucleotide sequence ID" value="NZ_CP083685.1"/>
</dbReference>
<organism evidence="1 2">
    <name type="scientific">Bacteroides thetaiotaomicron</name>
    <dbReference type="NCBI Taxonomy" id="818"/>
    <lineage>
        <taxon>Bacteria</taxon>
        <taxon>Pseudomonadati</taxon>
        <taxon>Bacteroidota</taxon>
        <taxon>Bacteroidia</taxon>
        <taxon>Bacteroidales</taxon>
        <taxon>Bacteroidaceae</taxon>
        <taxon>Bacteroides</taxon>
    </lineage>
</organism>
<dbReference type="EMBL" id="CP083685">
    <property type="protein sequence ID" value="UYU91421.1"/>
    <property type="molecule type" value="Genomic_DNA"/>
</dbReference>
<proteinExistence type="predicted"/>
<dbReference type="AlphaFoldDB" id="A0AB38UF59"/>
<reference evidence="1" key="1">
    <citation type="submission" date="2021-06" db="EMBL/GenBank/DDBJ databases">
        <title>Interrogation of the integrated mobile genetic elements in gut-associated Bacteroides with a consensus prediction approach.</title>
        <authorList>
            <person name="Campbell D.E."/>
            <person name="Leigh J.R."/>
            <person name="Kim T."/>
            <person name="England W."/>
            <person name="Whitaker R.J."/>
            <person name="Degnan P.H."/>
        </authorList>
    </citation>
    <scope>NUCLEOTIDE SEQUENCE</scope>
    <source>
        <strain evidence="1">VPI-3443</strain>
    </source>
</reference>
<accession>A0AB38UF59</accession>